<protein>
    <recommendedName>
        <fullName evidence="4">Secreted protein</fullName>
    </recommendedName>
</protein>
<evidence type="ECO:0000313" key="2">
    <source>
        <dbReference type="EMBL" id="REH41097.1"/>
    </source>
</evidence>
<feature type="region of interest" description="Disordered" evidence="1">
    <location>
        <begin position="247"/>
        <end position="338"/>
    </location>
</feature>
<dbReference type="Proteomes" id="UP000256269">
    <property type="component" value="Unassembled WGS sequence"/>
</dbReference>
<evidence type="ECO:0000313" key="3">
    <source>
        <dbReference type="Proteomes" id="UP000256269"/>
    </source>
</evidence>
<feature type="region of interest" description="Disordered" evidence="1">
    <location>
        <begin position="162"/>
        <end position="227"/>
    </location>
</feature>
<feature type="compositionally biased region" description="Low complexity" evidence="1">
    <location>
        <begin position="210"/>
        <end position="225"/>
    </location>
</feature>
<dbReference type="InterPro" id="IPR036908">
    <property type="entry name" value="RlpA-like_sf"/>
</dbReference>
<name>A0A3E0HAN1_9PSEU</name>
<keyword evidence="3" id="KW-1185">Reference proteome</keyword>
<feature type="compositionally biased region" description="Low complexity" evidence="1">
    <location>
        <begin position="307"/>
        <end position="330"/>
    </location>
</feature>
<feature type="compositionally biased region" description="Gly residues" evidence="1">
    <location>
        <begin position="268"/>
        <end position="306"/>
    </location>
</feature>
<gene>
    <name evidence="2" type="ORF">BCF44_112179</name>
</gene>
<feature type="compositionally biased region" description="Low complexity" evidence="1">
    <location>
        <begin position="175"/>
        <end position="191"/>
    </location>
</feature>
<comment type="caution">
    <text evidence="2">The sequence shown here is derived from an EMBL/GenBank/DDBJ whole genome shotgun (WGS) entry which is preliminary data.</text>
</comment>
<evidence type="ECO:0000256" key="1">
    <source>
        <dbReference type="SAM" id="MobiDB-lite"/>
    </source>
</evidence>
<dbReference type="AlphaFoldDB" id="A0A3E0HAN1"/>
<dbReference type="EMBL" id="QUNO01000012">
    <property type="protein sequence ID" value="REH41097.1"/>
    <property type="molecule type" value="Genomic_DNA"/>
</dbReference>
<evidence type="ECO:0008006" key="4">
    <source>
        <dbReference type="Google" id="ProtNLM"/>
    </source>
</evidence>
<feature type="compositionally biased region" description="Low complexity" evidence="1">
    <location>
        <begin position="251"/>
        <end position="267"/>
    </location>
</feature>
<sequence length="415" mass="41047">MSWIADMSPSRKRAAILGTAAALGVAVVLGGGFAIISGTSHAATENCQGLDQALQNNLNFIAQQKANPTAVSAANIANREAVVAQIQQRRQAAGCTNNVTASADANKKKGSGENCNGLQTALQNNLNFIAQQKAHPDAQSAARIKNREAVVAQIEQRLKAAGCDQNGNGSGNGCPTSTDTNTPPATTTDNNGGMGNGGMGGDNGMGNGNGTDTSAPPTTTTTDNGMGNGNMGNGGCNNGGCNNGGMGNGGMSTDTSAPPTTTTTDNGMGNGNMGGDNGGMNNGGMNNGGMNNGGNNGGNNGCGNGGTDTANPTDTATANPTDTNTGTNAGSGSAANQVCKGSTVTTSGAGGLTASSNQFPKGTMLKVTNLDNNKSITVPVTSTSGSCVLLDNGAFNQIHEQGKFLIRHALIQKVG</sequence>
<proteinExistence type="predicted"/>
<dbReference type="Gene3D" id="2.40.40.10">
    <property type="entry name" value="RlpA-like domain"/>
    <property type="match status" value="1"/>
</dbReference>
<reference evidence="2 3" key="1">
    <citation type="submission" date="2018-08" db="EMBL/GenBank/DDBJ databases">
        <title>Genomic Encyclopedia of Archaeal and Bacterial Type Strains, Phase II (KMG-II): from individual species to whole genera.</title>
        <authorList>
            <person name="Goeker M."/>
        </authorList>
    </citation>
    <scope>NUCLEOTIDE SEQUENCE [LARGE SCALE GENOMIC DNA]</scope>
    <source>
        <strain evidence="2 3">DSM 45791</strain>
    </source>
</reference>
<accession>A0A3E0HAN1</accession>
<feature type="compositionally biased region" description="Gly residues" evidence="1">
    <location>
        <begin position="192"/>
        <end position="209"/>
    </location>
</feature>
<organism evidence="2 3">
    <name type="scientific">Kutzneria buriramensis</name>
    <dbReference type="NCBI Taxonomy" id="1045776"/>
    <lineage>
        <taxon>Bacteria</taxon>
        <taxon>Bacillati</taxon>
        <taxon>Actinomycetota</taxon>
        <taxon>Actinomycetes</taxon>
        <taxon>Pseudonocardiales</taxon>
        <taxon>Pseudonocardiaceae</taxon>
        <taxon>Kutzneria</taxon>
    </lineage>
</organism>